<dbReference type="GO" id="GO:0005634">
    <property type="term" value="C:nucleus"/>
    <property type="evidence" value="ECO:0007669"/>
    <property type="project" value="UniProtKB-SubCell"/>
</dbReference>
<name>A0A5N7BJG3_9EURO</name>
<dbReference type="GO" id="GO:0071555">
    <property type="term" value="P:cell wall organization"/>
    <property type="evidence" value="ECO:0007669"/>
    <property type="project" value="UniProtKB-KW"/>
</dbReference>
<keyword evidence="6 17" id="KW-0732">Signal</keyword>
<feature type="compositionally biased region" description="Low complexity" evidence="16">
    <location>
        <begin position="547"/>
        <end position="560"/>
    </location>
</feature>
<keyword evidence="11" id="KW-0804">Transcription</keyword>
<sequence length="1311" mass="146246">MAFRFVLATLFILPWVSALPALNSSIKTYSFPEGLDQAHSYDIRAQQSIGGWHIVESYNAIVSEVNTTSGKGIEHNTSFALFDFEGSVDLSVTYKNGPVKSAVIRPYSYGIKPTVKKNTIYFTLDRPRNVVVQVNDDIFDTLQLLTNAIETNIPSPDDPNVLYFGPGIDHGPSSSNGTLVVPSGKTVYLAPGAVVTSRLAFQNATSGSIQGRGVINPRSSGGILIEWSSNILVKDILIVGAKGFSVTTGTSKNITMSGIRSISSTGNGDGIDFFCSEDVLINGVFLRNSDDNIALYQHRWNYYGNSRNITVQNSSLWADWAHPINIGTHGNTDSPETMDGVTIRNIDILDHREPQMWYQGCIAINPGDSNLIQNVHIEDVRVEDFRLGQLLNFRVMYNSKYNTSPGRGIRNVYIKDLVYDGSHANPSLFLGYDKDRSISNVTFVNLKINDKWIDDKMAKPAWYYTTDFIAGIARRPTGILPRWAILSLNINSVHWFRAVIFSWAPPDQAFRRDSAISSGATFLLQCGGKRTKPPQSGHSMRSKVNGRPAQDQRPQQQQDQDASKPEDDIPACQSCRKKKARCSREQPCSQCVRFDVACVYDDRRLKPGLRAGAVDQLYRRIDTLENMFLGQSVLWRQVWEALLPNSAFPGAPEESLNGQETGSGQFASVREAMKKSMLQLAETQDTAGPSREAKHNDDGGFRSPKRRKVDVVSTPQRPLQKGTDFDILNSDLVHHLVEFYFVNIHHWIPILHVRRFREQIQSDRGRQKAIHILHAIVALCSRFSDDTRLGSDAEKAQLAEKSRQKVILSSMESFSVENLQALVIIAFDTQLQLSVEEEHLSNHSQPGETLIRRMAFLKPSTSWREAEERRRVFWTVFLMDRFCSVSTGWNISLTSADVKRRLPCEGALWEQETEVKPPYFGISDAKAASPHRPLLTESRMAADPKEQDCIGGFAYCIEATESLALVTNFFLHHALDIRDVDKAQLWLMRFKELDLRMVQWKLFLPPKWRDASVLNADGIMDPNLTLAHTTHNTAVILLHQGIAYPPLHWQSCPVKLPSTSSAETCLEAASEISKIGRQFLLCSSILTNPQFSFCLFIAGRMLLTHSKYYGTPIPNSLDSLIASLFEISCRWAGPEDIHDSSKDNLASGFAKRLVSAKDNFPTLSKPSLDIRQTAYSENTDDRAPTKHVETTSTPIVFERSPIPPSNTCTGQEPPMSIADNHSDTSGFTDVDPFGITLTDRDQFHSQPSPASMWNNSTNPLYTTAPIAFGCTSPEHLQTTLSPGQRISRYGGVEVDQAAVIEENPTHFGRGT</sequence>
<dbReference type="PROSITE" id="PS00463">
    <property type="entry name" value="ZN2_CY6_FUNGAL_1"/>
    <property type="match status" value="1"/>
</dbReference>
<protein>
    <recommendedName>
        <fullName evidence="18">Zn(2)-C6 fungal-type domain-containing protein</fullName>
    </recommendedName>
</protein>
<dbReference type="GO" id="GO:0003677">
    <property type="term" value="F:DNA binding"/>
    <property type="evidence" value="ECO:0007669"/>
    <property type="project" value="UniProtKB-KW"/>
</dbReference>
<dbReference type="GO" id="GO:0006351">
    <property type="term" value="P:DNA-templated transcription"/>
    <property type="evidence" value="ECO:0007669"/>
    <property type="project" value="InterPro"/>
</dbReference>
<dbReference type="OrthoDB" id="4456959at2759"/>
<evidence type="ECO:0000256" key="2">
    <source>
        <dbReference type="ARBA" id="ARBA00004613"/>
    </source>
</evidence>
<evidence type="ECO:0000313" key="19">
    <source>
        <dbReference type="EMBL" id="KAE8381913.1"/>
    </source>
</evidence>
<dbReference type="CDD" id="cd00067">
    <property type="entry name" value="GAL4"/>
    <property type="match status" value="1"/>
</dbReference>
<keyword evidence="10" id="KW-0238">DNA-binding</keyword>
<feature type="signal peptide" evidence="17">
    <location>
        <begin position="1"/>
        <end position="18"/>
    </location>
</feature>
<keyword evidence="7" id="KW-0677">Repeat</keyword>
<evidence type="ECO:0000256" key="17">
    <source>
        <dbReference type="SAM" id="SignalP"/>
    </source>
</evidence>
<dbReference type="Gene3D" id="2.160.20.10">
    <property type="entry name" value="Single-stranded right-handed beta-helix, Pectin lyase-like"/>
    <property type="match status" value="1"/>
</dbReference>
<evidence type="ECO:0000256" key="10">
    <source>
        <dbReference type="ARBA" id="ARBA00023125"/>
    </source>
</evidence>
<dbReference type="Pfam" id="PF04082">
    <property type="entry name" value="Fungal_trans"/>
    <property type="match status" value="1"/>
</dbReference>
<evidence type="ECO:0000256" key="15">
    <source>
        <dbReference type="RuleBase" id="RU361169"/>
    </source>
</evidence>
<dbReference type="SMART" id="SM00066">
    <property type="entry name" value="GAL4"/>
    <property type="match status" value="1"/>
</dbReference>
<evidence type="ECO:0000256" key="4">
    <source>
        <dbReference type="ARBA" id="ARBA00022525"/>
    </source>
</evidence>
<gene>
    <name evidence="19" type="ORF">BDV26DRAFT_278509</name>
</gene>
<dbReference type="InterPro" id="IPR007219">
    <property type="entry name" value="XnlR_reg_dom"/>
</dbReference>
<keyword evidence="4" id="KW-0964">Secreted</keyword>
<dbReference type="CDD" id="cd12148">
    <property type="entry name" value="fungal_TF_MHR"/>
    <property type="match status" value="1"/>
</dbReference>
<dbReference type="PROSITE" id="PS50048">
    <property type="entry name" value="ZN2_CY6_FUNGAL_2"/>
    <property type="match status" value="1"/>
</dbReference>
<dbReference type="GO" id="GO:0004650">
    <property type="term" value="F:polygalacturonase activity"/>
    <property type="evidence" value="ECO:0007669"/>
    <property type="project" value="InterPro"/>
</dbReference>
<feature type="chain" id="PRO_5024828875" description="Zn(2)-C6 fungal-type domain-containing protein" evidence="17">
    <location>
        <begin position="19"/>
        <end position="1311"/>
    </location>
</feature>
<evidence type="ECO:0000256" key="9">
    <source>
        <dbReference type="ARBA" id="ARBA00023015"/>
    </source>
</evidence>
<proteinExistence type="inferred from homology"/>
<dbReference type="Gene3D" id="4.10.240.10">
    <property type="entry name" value="Zn(2)-C6 fungal-type DNA-binding domain"/>
    <property type="match status" value="1"/>
</dbReference>
<dbReference type="GO" id="GO:0005576">
    <property type="term" value="C:extracellular region"/>
    <property type="evidence" value="ECO:0007669"/>
    <property type="project" value="UniProtKB-SubCell"/>
</dbReference>
<keyword evidence="8 15" id="KW-0378">Hydrolase</keyword>
<keyword evidence="20" id="KW-1185">Reference proteome</keyword>
<dbReference type="GO" id="GO:0045490">
    <property type="term" value="P:pectin catabolic process"/>
    <property type="evidence" value="ECO:0007669"/>
    <property type="project" value="UniProtKB-ARBA"/>
</dbReference>
<dbReference type="InterPro" id="IPR050815">
    <property type="entry name" value="TF_fung"/>
</dbReference>
<dbReference type="InterPro" id="IPR006626">
    <property type="entry name" value="PbH1"/>
</dbReference>
<dbReference type="GO" id="GO:0009893">
    <property type="term" value="P:positive regulation of metabolic process"/>
    <property type="evidence" value="ECO:0007669"/>
    <property type="project" value="UniProtKB-ARBA"/>
</dbReference>
<feature type="compositionally biased region" description="Basic and acidic residues" evidence="16">
    <location>
        <begin position="691"/>
        <end position="700"/>
    </location>
</feature>
<dbReference type="InterPro" id="IPR001138">
    <property type="entry name" value="Zn2Cys6_DnaBD"/>
</dbReference>
<feature type="domain" description="Zn(2)-C6 fungal-type" evidence="18">
    <location>
        <begin position="571"/>
        <end position="600"/>
    </location>
</feature>
<dbReference type="InterPro" id="IPR000743">
    <property type="entry name" value="Glyco_hydro_28"/>
</dbReference>
<dbReference type="SMART" id="SM00710">
    <property type="entry name" value="PbH1"/>
    <property type="match status" value="6"/>
</dbReference>
<evidence type="ECO:0000256" key="13">
    <source>
        <dbReference type="ARBA" id="ARBA00023295"/>
    </source>
</evidence>
<dbReference type="InterPro" id="IPR036864">
    <property type="entry name" value="Zn2-C6_fun-type_DNA-bd_sf"/>
</dbReference>
<dbReference type="InterPro" id="IPR011050">
    <property type="entry name" value="Pectin_lyase_fold/virulence"/>
</dbReference>
<evidence type="ECO:0000256" key="3">
    <source>
        <dbReference type="ARBA" id="ARBA00008834"/>
    </source>
</evidence>
<evidence type="ECO:0000256" key="14">
    <source>
        <dbReference type="ARBA" id="ARBA00023316"/>
    </source>
</evidence>
<dbReference type="InterPro" id="IPR012334">
    <property type="entry name" value="Pectin_lyas_fold"/>
</dbReference>
<comment type="subcellular location">
    <subcellularLocation>
        <location evidence="1">Nucleus</location>
    </subcellularLocation>
    <subcellularLocation>
        <location evidence="2">Secreted</location>
    </subcellularLocation>
</comment>
<accession>A0A5N7BJG3</accession>
<dbReference type="Proteomes" id="UP000326198">
    <property type="component" value="Unassembled WGS sequence"/>
</dbReference>
<dbReference type="EMBL" id="ML736167">
    <property type="protein sequence ID" value="KAE8381913.1"/>
    <property type="molecule type" value="Genomic_DNA"/>
</dbReference>
<comment type="similarity">
    <text evidence="3 15">Belongs to the glycosyl hydrolase 28 family.</text>
</comment>
<evidence type="ECO:0000256" key="7">
    <source>
        <dbReference type="ARBA" id="ARBA00022737"/>
    </source>
</evidence>
<dbReference type="PANTHER" id="PTHR47338">
    <property type="entry name" value="ZN(II)2CYS6 TRANSCRIPTION FACTOR (EUROFUNG)-RELATED"/>
    <property type="match status" value="1"/>
</dbReference>
<keyword evidence="9" id="KW-0805">Transcription regulation</keyword>
<dbReference type="GO" id="GO:0008270">
    <property type="term" value="F:zinc ion binding"/>
    <property type="evidence" value="ECO:0007669"/>
    <property type="project" value="InterPro"/>
</dbReference>
<evidence type="ECO:0000256" key="5">
    <source>
        <dbReference type="ARBA" id="ARBA00022723"/>
    </source>
</evidence>
<feature type="region of interest" description="Disordered" evidence="16">
    <location>
        <begin position="681"/>
        <end position="717"/>
    </location>
</feature>
<evidence type="ECO:0000256" key="6">
    <source>
        <dbReference type="ARBA" id="ARBA00022729"/>
    </source>
</evidence>
<keyword evidence="12" id="KW-0539">Nucleus</keyword>
<evidence type="ECO:0000256" key="1">
    <source>
        <dbReference type="ARBA" id="ARBA00004123"/>
    </source>
</evidence>
<evidence type="ECO:0000256" key="16">
    <source>
        <dbReference type="SAM" id="MobiDB-lite"/>
    </source>
</evidence>
<dbReference type="SUPFAM" id="SSF51126">
    <property type="entry name" value="Pectin lyase-like"/>
    <property type="match status" value="1"/>
</dbReference>
<reference evidence="19 20" key="1">
    <citation type="submission" date="2019-04" db="EMBL/GenBank/DDBJ databases">
        <title>Friends and foes A comparative genomics studyof 23 Aspergillus species from section Flavi.</title>
        <authorList>
            <consortium name="DOE Joint Genome Institute"/>
            <person name="Kjaerbolling I."/>
            <person name="Vesth T."/>
            <person name="Frisvad J.C."/>
            <person name="Nybo J.L."/>
            <person name="Theobald S."/>
            <person name="Kildgaard S."/>
            <person name="Isbrandt T."/>
            <person name="Kuo A."/>
            <person name="Sato A."/>
            <person name="Lyhne E.K."/>
            <person name="Kogle M.E."/>
            <person name="Wiebenga A."/>
            <person name="Kun R.S."/>
            <person name="Lubbers R.J."/>
            <person name="Makela M.R."/>
            <person name="Barry K."/>
            <person name="Chovatia M."/>
            <person name="Clum A."/>
            <person name="Daum C."/>
            <person name="Haridas S."/>
            <person name="He G."/>
            <person name="LaButti K."/>
            <person name="Lipzen A."/>
            <person name="Mondo S."/>
            <person name="Riley R."/>
            <person name="Salamov A."/>
            <person name="Simmons B.A."/>
            <person name="Magnuson J.K."/>
            <person name="Henrissat B."/>
            <person name="Mortensen U.H."/>
            <person name="Larsen T.O."/>
            <person name="Devries R.P."/>
            <person name="Grigoriev I.V."/>
            <person name="Machida M."/>
            <person name="Baker S.E."/>
            <person name="Andersen M.R."/>
        </authorList>
    </citation>
    <scope>NUCLEOTIDE SEQUENCE [LARGE SCALE GENOMIC DNA]</scope>
    <source>
        <strain evidence="19 20">IBT 29228</strain>
    </source>
</reference>
<evidence type="ECO:0000256" key="8">
    <source>
        <dbReference type="ARBA" id="ARBA00022801"/>
    </source>
</evidence>
<keyword evidence="14" id="KW-0961">Cell wall biogenesis/degradation</keyword>
<organism evidence="19 20">
    <name type="scientific">Aspergillus bertholletiae</name>
    <dbReference type="NCBI Taxonomy" id="1226010"/>
    <lineage>
        <taxon>Eukaryota</taxon>
        <taxon>Fungi</taxon>
        <taxon>Dikarya</taxon>
        <taxon>Ascomycota</taxon>
        <taxon>Pezizomycotina</taxon>
        <taxon>Eurotiomycetes</taxon>
        <taxon>Eurotiomycetidae</taxon>
        <taxon>Eurotiales</taxon>
        <taxon>Aspergillaceae</taxon>
        <taxon>Aspergillus</taxon>
        <taxon>Aspergillus subgen. Circumdati</taxon>
    </lineage>
</organism>
<evidence type="ECO:0000256" key="11">
    <source>
        <dbReference type="ARBA" id="ARBA00023163"/>
    </source>
</evidence>
<dbReference type="Pfam" id="PF00172">
    <property type="entry name" value="Zn_clus"/>
    <property type="match status" value="1"/>
</dbReference>
<evidence type="ECO:0000313" key="20">
    <source>
        <dbReference type="Proteomes" id="UP000326198"/>
    </source>
</evidence>
<keyword evidence="5" id="KW-0479">Metal-binding</keyword>
<dbReference type="SUPFAM" id="SSF57701">
    <property type="entry name" value="Zn2/Cys6 DNA-binding domain"/>
    <property type="match status" value="1"/>
</dbReference>
<dbReference type="Pfam" id="PF00295">
    <property type="entry name" value="Glyco_hydro_28"/>
    <property type="match status" value="1"/>
</dbReference>
<keyword evidence="13 15" id="KW-0326">Glycosidase</keyword>
<dbReference type="PANTHER" id="PTHR47338:SF23">
    <property type="entry name" value="ZN(II)2CYS6 TRANSCRIPTION FACTOR (EUROFUNG)"/>
    <property type="match status" value="1"/>
</dbReference>
<evidence type="ECO:0000259" key="18">
    <source>
        <dbReference type="PROSITE" id="PS50048"/>
    </source>
</evidence>
<evidence type="ECO:0000256" key="12">
    <source>
        <dbReference type="ARBA" id="ARBA00023242"/>
    </source>
</evidence>
<dbReference type="GO" id="GO:0000981">
    <property type="term" value="F:DNA-binding transcription factor activity, RNA polymerase II-specific"/>
    <property type="evidence" value="ECO:0007669"/>
    <property type="project" value="InterPro"/>
</dbReference>
<feature type="region of interest" description="Disordered" evidence="16">
    <location>
        <begin position="526"/>
        <end position="570"/>
    </location>
</feature>